<dbReference type="CDD" id="cd06261">
    <property type="entry name" value="TM_PBP2"/>
    <property type="match status" value="1"/>
</dbReference>
<sequence>MASEMARSKTQLALRYINKKKYLYILLIPAVVYFLIFNYVPMYGIIIAFKDFNFSKGIVGSPWIGFENFKYMFGLSDFYTVFWNSLYLSFLRLVFGFPFPILLALLLNEMRNRTYQRITQTIIYLPHFISWVVIGGILVNFLSPSWGVVNIFLKQFGFEPVFFLADTNYFRPLVILSSMWKESGWESILYLAAMVGINTELYEAASIDGANRFQRIRYVTLPGIKSTIIILLILRLGHIMGNGFEQIFVLQNPLNLSVSEVFETYVYRVGLIGGRFSFGTTVGLFTSVIGLIFLLASNQIAKWMKEDGIW</sequence>
<gene>
    <name evidence="9" type="primary">yteP_88</name>
    <name evidence="9" type="ORF">PAECIP111891_05848</name>
</gene>
<keyword evidence="2 7" id="KW-0813">Transport</keyword>
<protein>
    <submittedName>
        <fullName evidence="9">Multiple-sugar transport system permease YteP</fullName>
    </submittedName>
</protein>
<evidence type="ECO:0000256" key="7">
    <source>
        <dbReference type="RuleBase" id="RU363032"/>
    </source>
</evidence>
<dbReference type="PROSITE" id="PS50928">
    <property type="entry name" value="ABC_TM1"/>
    <property type="match status" value="1"/>
</dbReference>
<keyword evidence="4 7" id="KW-0812">Transmembrane</keyword>
<dbReference type="Pfam" id="PF00528">
    <property type="entry name" value="BPD_transp_1"/>
    <property type="match status" value="1"/>
</dbReference>
<comment type="similarity">
    <text evidence="7">Belongs to the binding-protein-dependent transport system permease family.</text>
</comment>
<evidence type="ECO:0000256" key="3">
    <source>
        <dbReference type="ARBA" id="ARBA00022475"/>
    </source>
</evidence>
<keyword evidence="3" id="KW-1003">Cell membrane</keyword>
<evidence type="ECO:0000256" key="1">
    <source>
        <dbReference type="ARBA" id="ARBA00004651"/>
    </source>
</evidence>
<accession>A0ABN8H338</accession>
<evidence type="ECO:0000313" key="9">
    <source>
        <dbReference type="EMBL" id="CAH1225677.1"/>
    </source>
</evidence>
<feature type="domain" description="ABC transmembrane type-1" evidence="8">
    <location>
        <begin position="82"/>
        <end position="297"/>
    </location>
</feature>
<keyword evidence="5 7" id="KW-1133">Transmembrane helix</keyword>
<evidence type="ECO:0000256" key="6">
    <source>
        <dbReference type="ARBA" id="ARBA00023136"/>
    </source>
</evidence>
<dbReference type="RefSeq" id="WP_236291960.1">
    <property type="nucleotide sequence ID" value="NZ_CAKMMW010000025.1"/>
</dbReference>
<dbReference type="PANTHER" id="PTHR43227">
    <property type="entry name" value="BLL4140 PROTEIN"/>
    <property type="match status" value="1"/>
</dbReference>
<proteinExistence type="inferred from homology"/>
<evidence type="ECO:0000256" key="2">
    <source>
        <dbReference type="ARBA" id="ARBA00022448"/>
    </source>
</evidence>
<organism evidence="9 10">
    <name type="scientific">Paenibacillus allorhizoplanae</name>
    <dbReference type="NCBI Taxonomy" id="2905648"/>
    <lineage>
        <taxon>Bacteria</taxon>
        <taxon>Bacillati</taxon>
        <taxon>Bacillota</taxon>
        <taxon>Bacilli</taxon>
        <taxon>Bacillales</taxon>
        <taxon>Paenibacillaceae</taxon>
        <taxon>Paenibacillus</taxon>
    </lineage>
</organism>
<dbReference type="InterPro" id="IPR035906">
    <property type="entry name" value="MetI-like_sf"/>
</dbReference>
<evidence type="ECO:0000313" key="10">
    <source>
        <dbReference type="Proteomes" id="UP000838821"/>
    </source>
</evidence>
<reference evidence="9" key="1">
    <citation type="submission" date="2022-01" db="EMBL/GenBank/DDBJ databases">
        <authorList>
            <person name="Criscuolo A."/>
        </authorList>
    </citation>
    <scope>NUCLEOTIDE SEQUENCE</scope>
    <source>
        <strain evidence="9">CIP111891</strain>
    </source>
</reference>
<feature type="transmembrane region" description="Helical" evidence="7">
    <location>
        <begin position="128"/>
        <end position="153"/>
    </location>
</feature>
<feature type="transmembrane region" description="Helical" evidence="7">
    <location>
        <begin position="21"/>
        <end position="49"/>
    </location>
</feature>
<feature type="transmembrane region" description="Helical" evidence="7">
    <location>
        <begin position="86"/>
        <end position="107"/>
    </location>
</feature>
<evidence type="ECO:0000256" key="4">
    <source>
        <dbReference type="ARBA" id="ARBA00022692"/>
    </source>
</evidence>
<feature type="transmembrane region" description="Helical" evidence="7">
    <location>
        <begin position="216"/>
        <end position="234"/>
    </location>
</feature>
<evidence type="ECO:0000259" key="8">
    <source>
        <dbReference type="PROSITE" id="PS50928"/>
    </source>
</evidence>
<dbReference type="SUPFAM" id="SSF161098">
    <property type="entry name" value="MetI-like"/>
    <property type="match status" value="1"/>
</dbReference>
<dbReference type="EMBL" id="CAKMMW010000025">
    <property type="protein sequence ID" value="CAH1225677.1"/>
    <property type="molecule type" value="Genomic_DNA"/>
</dbReference>
<dbReference type="PANTHER" id="PTHR43227:SF11">
    <property type="entry name" value="BLL4140 PROTEIN"/>
    <property type="match status" value="1"/>
</dbReference>
<dbReference type="InterPro" id="IPR050809">
    <property type="entry name" value="UgpAE/MalFG_permease"/>
</dbReference>
<keyword evidence="10" id="KW-1185">Reference proteome</keyword>
<dbReference type="InterPro" id="IPR000515">
    <property type="entry name" value="MetI-like"/>
</dbReference>
<comment type="subcellular location">
    <subcellularLocation>
        <location evidence="1 7">Cell membrane</location>
        <topology evidence="1 7">Multi-pass membrane protein</topology>
    </subcellularLocation>
</comment>
<name>A0ABN8H338_9BACL</name>
<dbReference type="Proteomes" id="UP000838821">
    <property type="component" value="Unassembled WGS sequence"/>
</dbReference>
<evidence type="ECO:0000256" key="5">
    <source>
        <dbReference type="ARBA" id="ARBA00022989"/>
    </source>
</evidence>
<dbReference type="Gene3D" id="1.10.3720.10">
    <property type="entry name" value="MetI-like"/>
    <property type="match status" value="1"/>
</dbReference>
<keyword evidence="6 7" id="KW-0472">Membrane</keyword>
<feature type="transmembrane region" description="Helical" evidence="7">
    <location>
        <begin position="187"/>
        <end position="204"/>
    </location>
</feature>
<comment type="caution">
    <text evidence="9">The sequence shown here is derived from an EMBL/GenBank/DDBJ whole genome shotgun (WGS) entry which is preliminary data.</text>
</comment>
<feature type="transmembrane region" description="Helical" evidence="7">
    <location>
        <begin position="276"/>
        <end position="296"/>
    </location>
</feature>